<keyword evidence="6 9" id="KW-0472">Membrane</keyword>
<dbReference type="GO" id="GO:0031505">
    <property type="term" value="P:fungal-type cell wall organization"/>
    <property type="evidence" value="ECO:0007669"/>
    <property type="project" value="TreeGrafter"/>
</dbReference>
<dbReference type="PANTHER" id="PTHR31468">
    <property type="entry name" value="1,3-BETA-GLUCANOSYLTRANSFERASE GAS1"/>
    <property type="match status" value="1"/>
</dbReference>
<evidence type="ECO:0000256" key="5">
    <source>
        <dbReference type="ARBA" id="ARBA00022729"/>
    </source>
</evidence>
<dbReference type="GO" id="GO:0071970">
    <property type="term" value="P:fungal-type cell wall (1-&gt;3)-beta-D-glucan biosynthetic process"/>
    <property type="evidence" value="ECO:0007669"/>
    <property type="project" value="TreeGrafter"/>
</dbReference>
<dbReference type="GO" id="GO:0005886">
    <property type="term" value="C:plasma membrane"/>
    <property type="evidence" value="ECO:0007669"/>
    <property type="project" value="UniProtKB-SubCell"/>
</dbReference>
<evidence type="ECO:0000256" key="3">
    <source>
        <dbReference type="ARBA" id="ARBA00022622"/>
    </source>
</evidence>
<accession>A0A8H4IWS2</accession>
<evidence type="ECO:0000256" key="4">
    <source>
        <dbReference type="ARBA" id="ARBA00022679"/>
    </source>
</evidence>
<feature type="signal peptide" evidence="9">
    <location>
        <begin position="1"/>
        <end position="17"/>
    </location>
</feature>
<keyword evidence="8 9" id="KW-0449">Lipoprotein</keyword>
<dbReference type="EMBL" id="WWBZ02000022">
    <property type="protein sequence ID" value="KAF4307759.1"/>
    <property type="molecule type" value="Genomic_DNA"/>
</dbReference>
<comment type="function">
    <text evidence="9">Splits internally a 1,3-beta-glucan molecule and transfers the newly generated reducing end (the donor) to the non-reducing end of another 1,3-beta-glucan molecule (the acceptor) forming a 1,3-beta linkage, resulting in the elongation of 1,3-beta-glucan chains in the cell wall.</text>
</comment>
<sequence length="485" mass="52346">MLSKYVLASLLASTAAAVNTLEINGQDFIDPKTNKRFYVIGVDYQPGGQAGYNEASGKDPLTDGDACLRDAAIMQQLGINTIRVYNVDPDGDHDTCASIFNYVGIYMMLDVNSPLAGESIDRSNPSSSYNANYLERVFKMVEAFKNYPNTLAFFGANEIINDISSSKENPPYIRAVQRDLKQYIKNNADRTIPVGYSAAQVQDVLQDTWEYLQCAIDGNDDDMSRSDFFGLNSYSWCGGDATFDSSGYDDLVDMFQNSSIPVFFSEYGCNEVQPRVFDEVQALYGENMTSLSGGLVYEYTQEEADYGLVEVNDNGTVTLRTDFDNLQKQFNKLDISLIQSKNETGTGIDPPKCTKDIIDDKNFGADWDIPDTPTKAADWIKNGLSDANQGKIVDVKATSVPVAIYGTDGSEISNLKISKVADGESNVPSGSMLSSGTQTSGNNGSSTSTSSGSSASSTQKGAAGKVGVKSTGALVFAAVLAIMLC</sequence>
<dbReference type="OrthoDB" id="421038at2759"/>
<feature type="region of interest" description="Disordered" evidence="10">
    <location>
        <begin position="424"/>
        <end position="462"/>
    </location>
</feature>
<gene>
    <name evidence="11" type="ORF">GTA08_BOTSDO04566</name>
</gene>
<keyword evidence="4 9" id="KW-0808">Transferase</keyword>
<dbReference type="Pfam" id="PF03198">
    <property type="entry name" value="Glyco_hydro_72"/>
    <property type="match status" value="1"/>
</dbReference>
<dbReference type="Proteomes" id="UP000572817">
    <property type="component" value="Unassembled WGS sequence"/>
</dbReference>
<evidence type="ECO:0000313" key="11">
    <source>
        <dbReference type="EMBL" id="KAF4307759.1"/>
    </source>
</evidence>
<name>A0A8H4IWS2_9PEZI</name>
<evidence type="ECO:0000256" key="8">
    <source>
        <dbReference type="ARBA" id="ARBA00023288"/>
    </source>
</evidence>
<keyword evidence="12" id="KW-1185">Reference proteome</keyword>
<dbReference type="GO" id="GO:0098552">
    <property type="term" value="C:side of membrane"/>
    <property type="evidence" value="ECO:0007669"/>
    <property type="project" value="UniProtKB-KW"/>
</dbReference>
<dbReference type="InterPro" id="IPR017853">
    <property type="entry name" value="GH"/>
</dbReference>
<dbReference type="GO" id="GO:0042124">
    <property type="term" value="F:1,3-beta-glucanosyltransferase activity"/>
    <property type="evidence" value="ECO:0007669"/>
    <property type="project" value="TreeGrafter"/>
</dbReference>
<dbReference type="PANTHER" id="PTHR31468:SF4">
    <property type="entry name" value="1,3-BETA-GLUCANOSYLTRANSFERASE GAS3-RELATED"/>
    <property type="match status" value="1"/>
</dbReference>
<comment type="similarity">
    <text evidence="2 9">Belongs to the glycosyl hydrolase 72 family.</text>
</comment>
<evidence type="ECO:0000256" key="7">
    <source>
        <dbReference type="ARBA" id="ARBA00023180"/>
    </source>
</evidence>
<evidence type="ECO:0000256" key="10">
    <source>
        <dbReference type="SAM" id="MobiDB-lite"/>
    </source>
</evidence>
<feature type="chain" id="PRO_5034384121" description="1,3-beta-glucanosyltransferase" evidence="9">
    <location>
        <begin position="18"/>
        <end position="485"/>
    </location>
</feature>
<protein>
    <recommendedName>
        <fullName evidence="9">1,3-beta-glucanosyltransferase</fullName>
        <ecNumber evidence="9">2.4.1.-</ecNumber>
    </recommendedName>
</protein>
<feature type="compositionally biased region" description="Low complexity" evidence="10">
    <location>
        <begin position="434"/>
        <end position="462"/>
    </location>
</feature>
<dbReference type="SUPFAM" id="SSF51445">
    <property type="entry name" value="(Trans)glycosidases"/>
    <property type="match status" value="1"/>
</dbReference>
<comment type="caution">
    <text evidence="11">The sequence shown here is derived from an EMBL/GenBank/DDBJ whole genome shotgun (WGS) entry which is preliminary data.</text>
</comment>
<keyword evidence="7" id="KW-0325">Glycoprotein</keyword>
<organism evidence="11 12">
    <name type="scientific">Botryosphaeria dothidea</name>
    <dbReference type="NCBI Taxonomy" id="55169"/>
    <lineage>
        <taxon>Eukaryota</taxon>
        <taxon>Fungi</taxon>
        <taxon>Dikarya</taxon>
        <taxon>Ascomycota</taxon>
        <taxon>Pezizomycotina</taxon>
        <taxon>Dothideomycetes</taxon>
        <taxon>Dothideomycetes incertae sedis</taxon>
        <taxon>Botryosphaeriales</taxon>
        <taxon>Botryosphaeriaceae</taxon>
        <taxon>Botryosphaeria</taxon>
    </lineage>
</organism>
<evidence type="ECO:0000313" key="12">
    <source>
        <dbReference type="Proteomes" id="UP000572817"/>
    </source>
</evidence>
<evidence type="ECO:0000256" key="6">
    <source>
        <dbReference type="ARBA" id="ARBA00023136"/>
    </source>
</evidence>
<dbReference type="FunFam" id="3.20.20.80:FF:000032">
    <property type="entry name" value="1,3-beta-glucanosyltransferase"/>
    <property type="match status" value="1"/>
</dbReference>
<evidence type="ECO:0000256" key="9">
    <source>
        <dbReference type="RuleBase" id="RU361209"/>
    </source>
</evidence>
<reference evidence="11" key="1">
    <citation type="submission" date="2020-04" db="EMBL/GenBank/DDBJ databases">
        <title>Genome Assembly and Annotation of Botryosphaeria dothidea sdau 11-99, a Latent Pathogen of Apple Fruit Ring Rot in China.</title>
        <authorList>
            <person name="Yu C."/>
            <person name="Diao Y."/>
            <person name="Lu Q."/>
            <person name="Zhao J."/>
            <person name="Cui S."/>
            <person name="Peng C."/>
            <person name="He B."/>
            <person name="Liu H."/>
        </authorList>
    </citation>
    <scope>NUCLEOTIDE SEQUENCE [LARGE SCALE GENOMIC DNA]</scope>
    <source>
        <strain evidence="11">Sdau11-99</strain>
    </source>
</reference>
<dbReference type="AlphaFoldDB" id="A0A8H4IWS2"/>
<comment type="subcellular location">
    <subcellularLocation>
        <location evidence="1 9">Cell membrane</location>
        <topology evidence="1 9">Lipid-anchor</topology>
        <topology evidence="1 9">GPI-anchor</topology>
    </subcellularLocation>
</comment>
<dbReference type="Gene3D" id="3.20.20.80">
    <property type="entry name" value="Glycosidases"/>
    <property type="match status" value="1"/>
</dbReference>
<keyword evidence="5 9" id="KW-0732">Signal</keyword>
<keyword evidence="3 9" id="KW-0336">GPI-anchor</keyword>
<evidence type="ECO:0000256" key="2">
    <source>
        <dbReference type="ARBA" id="ARBA00007528"/>
    </source>
</evidence>
<dbReference type="InterPro" id="IPR004886">
    <property type="entry name" value="Glucanosyltransferase"/>
</dbReference>
<evidence type="ECO:0000256" key="1">
    <source>
        <dbReference type="ARBA" id="ARBA00004609"/>
    </source>
</evidence>
<proteinExistence type="inferred from homology"/>
<dbReference type="EC" id="2.4.1.-" evidence="9"/>